<reference evidence="2 3" key="1">
    <citation type="submission" date="2019-06" db="EMBL/GenBank/DDBJ databases">
        <title>Complete genome sequence of Bacteroides uniformis NBRC 113350.</title>
        <authorList>
            <person name="Miura T."/>
            <person name="Furukawa M."/>
            <person name="Shimamura M."/>
            <person name="Ohyama Y."/>
            <person name="Yamazoe A."/>
            <person name="Kawasaki H."/>
        </authorList>
    </citation>
    <scope>NUCLEOTIDE SEQUENCE [LARGE SCALE GENOMIC DNA]</scope>
    <source>
        <strain evidence="2 3">NBRC 113350</strain>
    </source>
</reference>
<evidence type="ECO:0000313" key="2">
    <source>
        <dbReference type="EMBL" id="BBK89236.1"/>
    </source>
</evidence>
<organism evidence="2 3">
    <name type="scientific">Bacteroides uniformis</name>
    <dbReference type="NCBI Taxonomy" id="820"/>
    <lineage>
        <taxon>Bacteria</taxon>
        <taxon>Pseudomonadati</taxon>
        <taxon>Bacteroidota</taxon>
        <taxon>Bacteroidia</taxon>
        <taxon>Bacteroidales</taxon>
        <taxon>Bacteroidaceae</taxon>
        <taxon>Bacteroides</taxon>
    </lineage>
</organism>
<gene>
    <name evidence="2" type="ORF">Bun01g_36060</name>
</gene>
<feature type="signal peptide" evidence="1">
    <location>
        <begin position="1"/>
        <end position="22"/>
    </location>
</feature>
<proteinExistence type="predicted"/>
<dbReference type="InterPro" id="IPR032265">
    <property type="entry name" value="DUF4831"/>
</dbReference>
<sequence length="352" mass="39395">MYIMKKNILMLSALFLSTTALAQTDVTTGVMRGKDYGVTYMLPKTEIEIVLQATKHTYTPGEFCRYADRYLRLNNVSAEPEEFWTLDKIETRIAGVPDKDNVYFVKMKDKTVAPLMELTEDGIVRSINIPFSGKPAAKTPEAKATESSIDPRSFLTEEILMSNSSAKMAELVAKEIYSIRESKNALLRGEADNMPKDGAQLKLMLDNLNQQETAMTEMFSGKIKKEPKTFTIRLTPKEMKDEVAFRFSRKLGVVANNDLAGEPYYISVTDLKSPDVSATEEGKKKVDGVAYNLPGKAQVTLVYNNKKLFDDQLPITQFGTVEYLAPVLFNKNSTIKVLFDTATGGLIKVDRE</sequence>
<evidence type="ECO:0000256" key="1">
    <source>
        <dbReference type="SAM" id="SignalP"/>
    </source>
</evidence>
<dbReference type="Pfam" id="PF16115">
    <property type="entry name" value="DUF4831"/>
    <property type="match status" value="1"/>
</dbReference>
<protein>
    <submittedName>
        <fullName evidence="2">DUF4831 domain-containing protein</fullName>
    </submittedName>
</protein>
<keyword evidence="1" id="KW-0732">Signal</keyword>
<dbReference type="EMBL" id="AP019724">
    <property type="protein sequence ID" value="BBK89236.1"/>
    <property type="molecule type" value="Genomic_DNA"/>
</dbReference>
<dbReference type="Proteomes" id="UP000320533">
    <property type="component" value="Chromosome"/>
</dbReference>
<dbReference type="AlphaFoldDB" id="A0A4Y1VJX8"/>
<feature type="chain" id="PRO_5021234858" evidence="1">
    <location>
        <begin position="23"/>
        <end position="352"/>
    </location>
</feature>
<accession>A0A4Y1VJX8</accession>
<evidence type="ECO:0000313" key="3">
    <source>
        <dbReference type="Proteomes" id="UP000320533"/>
    </source>
</evidence>
<name>A0A4Y1VJX8_BACUN</name>
<dbReference type="KEGG" id="bun:Bun01g_36060"/>